<feature type="transmembrane region" description="Helical" evidence="1">
    <location>
        <begin position="140"/>
        <end position="159"/>
    </location>
</feature>
<feature type="transmembrane region" description="Helical" evidence="1">
    <location>
        <begin position="7"/>
        <end position="28"/>
    </location>
</feature>
<gene>
    <name evidence="2" type="ORF">GS399_19115</name>
</gene>
<evidence type="ECO:0008006" key="4">
    <source>
        <dbReference type="Google" id="ProtNLM"/>
    </source>
</evidence>
<keyword evidence="1" id="KW-1133">Transmembrane helix</keyword>
<dbReference type="Proteomes" id="UP000466586">
    <property type="component" value="Unassembled WGS sequence"/>
</dbReference>
<sequence length="228" mass="25911">MVTSNMKIGAGLTAIIYIIIQSYQAWVFDKIPETGNFLDDFLAGANTLHIIRSWLMLIAMFGLFYLFFTLCFDNYANNKAWSIIAFSAFFVFFFLEIIMRSVELLYIQTYLPKAYTSANSSTRQQIILIVTVIQRVQGALYFPLMAAQMLGSFLLFLTYKSLLSIVWLLKAAFLINALRLAVRMVTVYGNVENTLGTLLDTSLYLPLVYIIYGSMAVWLLVSAKKRAV</sequence>
<feature type="transmembrane region" description="Helical" evidence="1">
    <location>
        <begin position="80"/>
        <end position="99"/>
    </location>
</feature>
<evidence type="ECO:0000256" key="1">
    <source>
        <dbReference type="SAM" id="Phobius"/>
    </source>
</evidence>
<keyword evidence="1" id="KW-0812">Transmembrane</keyword>
<feature type="transmembrane region" description="Helical" evidence="1">
    <location>
        <begin position="171"/>
        <end position="191"/>
    </location>
</feature>
<organism evidence="2 3">
    <name type="scientific">Hufsiella arboris</name>
    <dbReference type="NCBI Taxonomy" id="2695275"/>
    <lineage>
        <taxon>Bacteria</taxon>
        <taxon>Pseudomonadati</taxon>
        <taxon>Bacteroidota</taxon>
        <taxon>Sphingobacteriia</taxon>
        <taxon>Sphingobacteriales</taxon>
        <taxon>Sphingobacteriaceae</taxon>
        <taxon>Hufsiella</taxon>
    </lineage>
</organism>
<dbReference type="AlphaFoldDB" id="A0A7K1YEQ3"/>
<comment type="caution">
    <text evidence="2">The sequence shown here is derived from an EMBL/GenBank/DDBJ whole genome shotgun (WGS) entry which is preliminary data.</text>
</comment>
<keyword evidence="3" id="KW-1185">Reference proteome</keyword>
<protein>
    <recommendedName>
        <fullName evidence="4">DUF4386 family protein</fullName>
    </recommendedName>
</protein>
<feature type="transmembrane region" description="Helical" evidence="1">
    <location>
        <begin position="48"/>
        <end position="68"/>
    </location>
</feature>
<evidence type="ECO:0000313" key="3">
    <source>
        <dbReference type="Proteomes" id="UP000466586"/>
    </source>
</evidence>
<feature type="transmembrane region" description="Helical" evidence="1">
    <location>
        <begin position="203"/>
        <end position="221"/>
    </location>
</feature>
<accession>A0A7K1YEQ3</accession>
<evidence type="ECO:0000313" key="2">
    <source>
        <dbReference type="EMBL" id="MXV53086.1"/>
    </source>
</evidence>
<reference evidence="2 3" key="1">
    <citation type="submission" date="2019-11" db="EMBL/GenBank/DDBJ databases">
        <title>Pedobacter sp. HMF7647 Genome sequencing and assembly.</title>
        <authorList>
            <person name="Kang H."/>
            <person name="Kim H."/>
            <person name="Joh K."/>
        </authorList>
    </citation>
    <scope>NUCLEOTIDE SEQUENCE [LARGE SCALE GENOMIC DNA]</scope>
    <source>
        <strain evidence="2 3">HMF7647</strain>
    </source>
</reference>
<proteinExistence type="predicted"/>
<dbReference type="RefSeq" id="WP_160846266.1">
    <property type="nucleotide sequence ID" value="NZ_WVHT01000013.1"/>
</dbReference>
<dbReference type="EMBL" id="WVHT01000013">
    <property type="protein sequence ID" value="MXV53086.1"/>
    <property type="molecule type" value="Genomic_DNA"/>
</dbReference>
<name>A0A7K1YEQ3_9SPHI</name>
<keyword evidence="1" id="KW-0472">Membrane</keyword>